<comment type="caution">
    <text evidence="1">The sequence shown here is derived from an EMBL/GenBank/DDBJ whole genome shotgun (WGS) entry which is preliminary data.</text>
</comment>
<proteinExistence type="predicted"/>
<organism evidence="1 2">
    <name type="scientific">Lindgomyces ingoldianus</name>
    <dbReference type="NCBI Taxonomy" id="673940"/>
    <lineage>
        <taxon>Eukaryota</taxon>
        <taxon>Fungi</taxon>
        <taxon>Dikarya</taxon>
        <taxon>Ascomycota</taxon>
        <taxon>Pezizomycotina</taxon>
        <taxon>Dothideomycetes</taxon>
        <taxon>Pleosporomycetidae</taxon>
        <taxon>Pleosporales</taxon>
        <taxon>Lindgomycetaceae</taxon>
        <taxon>Lindgomyces</taxon>
    </lineage>
</organism>
<sequence>MSKKELKEKSWRRSLAIGEMEKVNAEPPPYSSQPPSEQASSSNVSAEPPPAMDSGLKNLDFTPSPLEMPTPTECITHLKLLHAFAKLRHEVGNQDGLFGIELEKVGDMLEAQIEGEPGNAHGRNDSHQPEAHQANPSKTAAGGQALGEKEKARVNLAERIREKRWAVFVTRAVDRFEKWWTTLPLRPDISTFPIRTTDFDSTEATGRVAWFLATGEGLSSEFVASRLPPLDVLMVWHAYLLNPRAYLEDCMRMSHQQMWATLFPWELIYNSIDPETFAYNPPDEARRNWESSPGLPWESTDDGRFASRFKTALPCPKCCRNLAVPWTRPPVTSGPEALESYLENDTGFSGKHFQEPCPSCNFIVTHEKLRVAKFITDASALLTHSRPMPGTMLDAKGQPQISSAGKKLGTHDPFFPNRIIENLSQWKPTSLRSEIDILSITVLKSRIEEIFKSSSSITAVNHDQKNPALLAKESKIAVRKCLSHYWDNSSPFGLDLVGAVIRQSSFVLKMRNIDWLHSPAVLTTCQRLIVKYHRFVRIVAENPKKVAVPTLDVDLAWHTQQLSPKTYYHYTLSETSKFLNHDDKISENTLHTQFQWTSHTYEKKYGQPYAECACWYCECTREPLRSSFISKISPFRSSKIWDVEDKIKKGGVGKDAVMGVHVSAHNAVRFEPVGLADGMGVSAHQRRTELEELDATYARVLKRYNKKKATDEPPNKTVNDAYVWVWGRVVLGEEGQGVRLVVEDMETRVGGVGVVVADAGVEADAGVVVDKKGQFGHPPRYLASTEDLTHAYSETPRRRRRRPRHWQWA</sequence>
<dbReference type="Proteomes" id="UP000799755">
    <property type="component" value="Unassembled WGS sequence"/>
</dbReference>
<dbReference type="EMBL" id="MU003493">
    <property type="protein sequence ID" value="KAF2476853.1"/>
    <property type="molecule type" value="Genomic_DNA"/>
</dbReference>
<protein>
    <submittedName>
        <fullName evidence="1">Uncharacterized protein</fullName>
    </submittedName>
</protein>
<evidence type="ECO:0000313" key="1">
    <source>
        <dbReference type="EMBL" id="KAF2476853.1"/>
    </source>
</evidence>
<accession>A0ACB6RC17</accession>
<name>A0ACB6RC17_9PLEO</name>
<evidence type="ECO:0000313" key="2">
    <source>
        <dbReference type="Proteomes" id="UP000799755"/>
    </source>
</evidence>
<keyword evidence="2" id="KW-1185">Reference proteome</keyword>
<reference evidence="1" key="1">
    <citation type="journal article" date="2020" name="Stud. Mycol.">
        <title>101 Dothideomycetes genomes: a test case for predicting lifestyles and emergence of pathogens.</title>
        <authorList>
            <person name="Haridas S."/>
            <person name="Albert R."/>
            <person name="Binder M."/>
            <person name="Bloem J."/>
            <person name="Labutti K."/>
            <person name="Salamov A."/>
            <person name="Andreopoulos B."/>
            <person name="Baker S."/>
            <person name="Barry K."/>
            <person name="Bills G."/>
            <person name="Bluhm B."/>
            <person name="Cannon C."/>
            <person name="Castanera R."/>
            <person name="Culley D."/>
            <person name="Daum C."/>
            <person name="Ezra D."/>
            <person name="Gonzalez J."/>
            <person name="Henrissat B."/>
            <person name="Kuo A."/>
            <person name="Liang C."/>
            <person name="Lipzen A."/>
            <person name="Lutzoni F."/>
            <person name="Magnuson J."/>
            <person name="Mondo S."/>
            <person name="Nolan M."/>
            <person name="Ohm R."/>
            <person name="Pangilinan J."/>
            <person name="Park H.-J."/>
            <person name="Ramirez L."/>
            <person name="Alfaro M."/>
            <person name="Sun H."/>
            <person name="Tritt A."/>
            <person name="Yoshinaga Y."/>
            <person name="Zwiers L.-H."/>
            <person name="Turgeon B."/>
            <person name="Goodwin S."/>
            <person name="Spatafora J."/>
            <person name="Crous P."/>
            <person name="Grigoriev I."/>
        </authorList>
    </citation>
    <scope>NUCLEOTIDE SEQUENCE</scope>
    <source>
        <strain evidence="1">ATCC 200398</strain>
    </source>
</reference>
<gene>
    <name evidence="1" type="ORF">BDR25DRAFT_338981</name>
</gene>